<keyword evidence="7" id="KW-1133">Transmembrane helix</keyword>
<evidence type="ECO:0000256" key="6">
    <source>
        <dbReference type="ARBA" id="ARBA00022723"/>
    </source>
</evidence>
<keyword evidence="10" id="KW-0503">Monooxygenase</keyword>
<feature type="compositionally biased region" description="Polar residues" evidence="12">
    <location>
        <begin position="12"/>
        <end position="21"/>
    </location>
</feature>
<dbReference type="GO" id="GO:0005506">
    <property type="term" value="F:iron ion binding"/>
    <property type="evidence" value="ECO:0007669"/>
    <property type="project" value="InterPro"/>
</dbReference>
<comment type="caution">
    <text evidence="13">The sequence shown here is derived from an EMBL/GenBank/DDBJ whole genome shotgun (WGS) entry which is preliminary data.</text>
</comment>
<proteinExistence type="inferred from homology"/>
<evidence type="ECO:0000256" key="4">
    <source>
        <dbReference type="ARBA" id="ARBA00022617"/>
    </source>
</evidence>
<keyword evidence="9" id="KW-0408">Iron</keyword>
<reference evidence="13" key="2">
    <citation type="submission" date="2020-08" db="EMBL/GenBank/DDBJ databases">
        <title>Plant Genome Project.</title>
        <authorList>
            <person name="Zhang R.-G."/>
        </authorList>
    </citation>
    <scope>NUCLEOTIDE SEQUENCE</scope>
    <source>
        <strain evidence="13">Huo1</strain>
        <tissue evidence="13">Leaf</tissue>
    </source>
</reference>
<reference evidence="13" key="1">
    <citation type="submission" date="2018-01" db="EMBL/GenBank/DDBJ databases">
        <authorList>
            <person name="Mao J.F."/>
        </authorList>
    </citation>
    <scope>NUCLEOTIDE SEQUENCE</scope>
    <source>
        <strain evidence="13">Huo1</strain>
        <tissue evidence="13">Leaf</tissue>
    </source>
</reference>
<feature type="region of interest" description="Disordered" evidence="12">
    <location>
        <begin position="1"/>
        <end position="21"/>
    </location>
</feature>
<evidence type="ECO:0000313" key="13">
    <source>
        <dbReference type="EMBL" id="KAG6428793.1"/>
    </source>
</evidence>
<dbReference type="AlphaFoldDB" id="A0A8X8YFP2"/>
<evidence type="ECO:0000256" key="8">
    <source>
        <dbReference type="ARBA" id="ARBA00023002"/>
    </source>
</evidence>
<evidence type="ECO:0000256" key="10">
    <source>
        <dbReference type="ARBA" id="ARBA00023033"/>
    </source>
</evidence>
<dbReference type="GO" id="GO:0020037">
    <property type="term" value="F:heme binding"/>
    <property type="evidence" value="ECO:0007669"/>
    <property type="project" value="InterPro"/>
</dbReference>
<dbReference type="PANTHER" id="PTHR47953">
    <property type="entry name" value="OS08G0105600 PROTEIN"/>
    <property type="match status" value="1"/>
</dbReference>
<gene>
    <name evidence="13" type="ORF">SASPL_106830</name>
</gene>
<keyword evidence="8" id="KW-0560">Oxidoreductase</keyword>
<evidence type="ECO:0000256" key="5">
    <source>
        <dbReference type="ARBA" id="ARBA00022692"/>
    </source>
</evidence>
<evidence type="ECO:0000256" key="9">
    <source>
        <dbReference type="ARBA" id="ARBA00023004"/>
    </source>
</evidence>
<feature type="region of interest" description="Disordered" evidence="12">
    <location>
        <begin position="74"/>
        <end position="94"/>
    </location>
</feature>
<dbReference type="GO" id="GO:0004497">
    <property type="term" value="F:monooxygenase activity"/>
    <property type="evidence" value="ECO:0007669"/>
    <property type="project" value="UniProtKB-KW"/>
</dbReference>
<name>A0A8X8YFP2_SALSN</name>
<evidence type="ECO:0000256" key="11">
    <source>
        <dbReference type="ARBA" id="ARBA00023136"/>
    </source>
</evidence>
<dbReference type="InterPro" id="IPR052306">
    <property type="entry name" value="CYP450_71D"/>
</dbReference>
<keyword evidence="6" id="KW-0479">Metal-binding</keyword>
<keyword evidence="14" id="KW-1185">Reference proteome</keyword>
<dbReference type="GO" id="GO:0016705">
    <property type="term" value="F:oxidoreductase activity, acting on paired donors, with incorporation or reduction of molecular oxygen"/>
    <property type="evidence" value="ECO:0007669"/>
    <property type="project" value="InterPro"/>
</dbReference>
<comment type="similarity">
    <text evidence="3">Belongs to the cytochrome P450 family.</text>
</comment>
<dbReference type="InterPro" id="IPR036396">
    <property type="entry name" value="Cyt_P450_sf"/>
</dbReference>
<evidence type="ECO:0000256" key="2">
    <source>
        <dbReference type="ARBA" id="ARBA00004167"/>
    </source>
</evidence>
<keyword evidence="4" id="KW-0349">Heme</keyword>
<evidence type="ECO:0000256" key="12">
    <source>
        <dbReference type="SAM" id="MobiDB-lite"/>
    </source>
</evidence>
<dbReference type="Proteomes" id="UP000298416">
    <property type="component" value="Unassembled WGS sequence"/>
</dbReference>
<evidence type="ECO:0000256" key="3">
    <source>
        <dbReference type="ARBA" id="ARBA00010617"/>
    </source>
</evidence>
<accession>A0A8X8YFP2</accession>
<evidence type="ECO:0000256" key="7">
    <source>
        <dbReference type="ARBA" id="ARBA00022989"/>
    </source>
</evidence>
<dbReference type="SUPFAM" id="SSF48264">
    <property type="entry name" value="Cytochrome P450"/>
    <property type="match status" value="1"/>
</dbReference>
<dbReference type="PANTHER" id="PTHR47953:SF19">
    <property type="entry name" value="OS06G0641600 PROTEIN"/>
    <property type="match status" value="1"/>
</dbReference>
<protein>
    <submittedName>
        <fullName evidence="13">Uncharacterized protein</fullName>
    </submittedName>
</protein>
<comment type="cofactor">
    <cofactor evidence="1">
        <name>heme</name>
        <dbReference type="ChEBI" id="CHEBI:30413"/>
    </cofactor>
</comment>
<keyword evidence="11" id="KW-0472">Membrane</keyword>
<evidence type="ECO:0000256" key="1">
    <source>
        <dbReference type="ARBA" id="ARBA00001971"/>
    </source>
</evidence>
<keyword evidence="5" id="KW-0812">Transmembrane</keyword>
<dbReference type="EMBL" id="PNBA02000003">
    <property type="protein sequence ID" value="KAG6428793.1"/>
    <property type="molecule type" value="Genomic_DNA"/>
</dbReference>
<organism evidence="13">
    <name type="scientific">Salvia splendens</name>
    <name type="common">Scarlet sage</name>
    <dbReference type="NCBI Taxonomy" id="180675"/>
    <lineage>
        <taxon>Eukaryota</taxon>
        <taxon>Viridiplantae</taxon>
        <taxon>Streptophyta</taxon>
        <taxon>Embryophyta</taxon>
        <taxon>Tracheophyta</taxon>
        <taxon>Spermatophyta</taxon>
        <taxon>Magnoliopsida</taxon>
        <taxon>eudicotyledons</taxon>
        <taxon>Gunneridae</taxon>
        <taxon>Pentapetalae</taxon>
        <taxon>asterids</taxon>
        <taxon>lamiids</taxon>
        <taxon>Lamiales</taxon>
        <taxon>Lamiaceae</taxon>
        <taxon>Nepetoideae</taxon>
        <taxon>Mentheae</taxon>
        <taxon>Salviinae</taxon>
        <taxon>Salvia</taxon>
        <taxon>Salvia subgen. Calosphace</taxon>
        <taxon>core Calosphace</taxon>
    </lineage>
</organism>
<feature type="compositionally biased region" description="Basic residues" evidence="12">
    <location>
        <begin position="83"/>
        <end position="94"/>
    </location>
</feature>
<dbReference type="GO" id="GO:0016020">
    <property type="term" value="C:membrane"/>
    <property type="evidence" value="ECO:0007669"/>
    <property type="project" value="UniProtKB-SubCell"/>
</dbReference>
<evidence type="ECO:0000313" key="14">
    <source>
        <dbReference type="Proteomes" id="UP000298416"/>
    </source>
</evidence>
<comment type="subcellular location">
    <subcellularLocation>
        <location evidence="2">Membrane</location>
        <topology evidence="2">Single-pass membrane protein</topology>
    </subcellularLocation>
</comment>
<sequence length="215" mass="24720">MSEEQIAAVESSPPQSLPNLETQTPLMMSSWVCLGFGKSRRRQVEAYGLSSRRRSMESVCEGIIALERTWGKAAPDRAERQSSTRRKKRGRSQFKIQRMHQKLGKLFDSIIEQHRAAGDGGELEDLVDVMLKIQQEMELSSLLQLRILKQWFWKKNVSFGVANVELPLTMLLYHFDWKMPKHEDLDIKEAFGATVRKKHPLHLVPIVKRPLPTTA</sequence>